<sequence>MKSIVLATFIGVISSLLKSTYAFNVDSNCNHVRNVEHKRNMFRHEYNSDGSQGSVQFLAHRAAELKKDPSGDCVSIFVGAGSNDTKKCFMEGMNHTRCNSPSDLVCLCDSKNISAIVKNCTEGHFNFSEKTPTPPLFDPLFDDYFRKLCGRPPAQPSQCNNVPNPAYPTITCRDPFDGYPLPEGVPECLKKAANDSACGGSNNASCLCDSKSFESGVKRCKNKYPGSKDSIDDFLMKLCSIPPTLPGCINKVLKETQRSVKDSGAEKVLGIKKEIMFLIFGITIPVAFVL</sequence>
<proteinExistence type="predicted"/>
<name>A0ACB7CA29_9ASCO</name>
<gene>
    <name evidence="1" type="ORF">PORY_002411</name>
</gene>
<comment type="caution">
    <text evidence="1">The sequence shown here is derived from an EMBL/GenBank/DDBJ whole genome shotgun (WGS) entry which is preliminary data.</text>
</comment>
<organism evidence="1 2">
    <name type="scientific">Pneumocystis oryctolagi</name>
    <dbReference type="NCBI Taxonomy" id="42067"/>
    <lineage>
        <taxon>Eukaryota</taxon>
        <taxon>Fungi</taxon>
        <taxon>Dikarya</taxon>
        <taxon>Ascomycota</taxon>
        <taxon>Taphrinomycotina</taxon>
        <taxon>Pneumocystomycetes</taxon>
        <taxon>Pneumocystaceae</taxon>
        <taxon>Pneumocystis</taxon>
    </lineage>
</organism>
<dbReference type="EMBL" id="JABTEG010000010">
    <property type="protein sequence ID" value="KAG4304230.1"/>
    <property type="molecule type" value="Genomic_DNA"/>
</dbReference>
<dbReference type="Proteomes" id="UP000768646">
    <property type="component" value="Unassembled WGS sequence"/>
</dbReference>
<evidence type="ECO:0000313" key="2">
    <source>
        <dbReference type="Proteomes" id="UP000768646"/>
    </source>
</evidence>
<reference evidence="1 2" key="1">
    <citation type="journal article" date="2021" name="Commun. Biol.">
        <title>Genomic insights into the host specific adaptation of the Pneumocystis genus.</title>
        <authorList>
            <person name="Cisse O.H."/>
            <person name="Ma L."/>
            <person name="Dekker J.P."/>
            <person name="Khil P.P."/>
            <person name="Youn J.-H."/>
            <person name="Brenchley J.M."/>
            <person name="Blair R."/>
            <person name="Pahar B."/>
            <person name="Chabe M."/>
            <person name="Van Rompay K.K.A."/>
            <person name="Keesler R."/>
            <person name="Sukura A."/>
            <person name="Hirsch V."/>
            <person name="Kutty G."/>
            <person name="Liu Y."/>
            <person name="Peng L."/>
            <person name="Chen J."/>
            <person name="Song J."/>
            <person name="Weissenbacher-Lang C."/>
            <person name="Xu J."/>
            <person name="Upham N.S."/>
            <person name="Stajich J.E."/>
            <person name="Cuomo C.A."/>
            <person name="Cushion M.T."/>
            <person name="Kovacs J.A."/>
        </authorList>
    </citation>
    <scope>NUCLEOTIDE SEQUENCE [LARGE SCALE GENOMIC DNA]</scope>
    <source>
        <strain evidence="1 2">RABM</strain>
    </source>
</reference>
<keyword evidence="2" id="KW-1185">Reference proteome</keyword>
<evidence type="ECO:0000313" key="1">
    <source>
        <dbReference type="EMBL" id="KAG4304230.1"/>
    </source>
</evidence>
<protein>
    <submittedName>
        <fullName evidence="1">Uncharacterized protein</fullName>
    </submittedName>
</protein>
<accession>A0ACB7CA29</accession>